<comment type="caution">
    <text evidence="1">The sequence shown here is derived from an EMBL/GenBank/DDBJ whole genome shotgun (WGS) entry which is preliminary data.</text>
</comment>
<accession>A0A7C9IM74</accession>
<protein>
    <submittedName>
        <fullName evidence="1">Uncharacterized protein</fullName>
    </submittedName>
</protein>
<dbReference type="EMBL" id="WVUD01000032">
    <property type="protein sequence ID" value="MYL84421.1"/>
    <property type="molecule type" value="Genomic_DNA"/>
</dbReference>
<name>A0A7C9IM74_9BACT</name>
<dbReference type="Proteomes" id="UP000482487">
    <property type="component" value="Unassembled WGS sequence"/>
</dbReference>
<dbReference type="RefSeq" id="WP_160962436.1">
    <property type="nucleotide sequence ID" value="NZ_WVUD01000032.1"/>
</dbReference>
<proteinExistence type="predicted"/>
<evidence type="ECO:0000313" key="1">
    <source>
        <dbReference type="EMBL" id="MYL84421.1"/>
    </source>
</evidence>
<sequence>MKTKNEDKDSLSWKADAAFLQAAKKVIQKAKQTDTPVVIWEEGQVKEVSATEMESRLKAK</sequence>
<reference evidence="1 2" key="1">
    <citation type="submission" date="2020-01" db="EMBL/GenBank/DDBJ databases">
        <title>Genome sequence of Desulfovibrio aerotolerans DSM 16695(T).</title>
        <authorList>
            <person name="Karnachuk O."/>
            <person name="Avakyan M."/>
            <person name="Mardanov A."/>
            <person name="Kadnikov V."/>
            <person name="Ravin N."/>
        </authorList>
    </citation>
    <scope>NUCLEOTIDE SEQUENCE [LARGE SCALE GENOMIC DNA]</scope>
    <source>
        <strain evidence="1 2">DSM 16695</strain>
    </source>
</reference>
<gene>
    <name evidence="1" type="ORF">GTA51_14940</name>
</gene>
<dbReference type="AlphaFoldDB" id="A0A7C9IM74"/>
<evidence type="ECO:0000313" key="2">
    <source>
        <dbReference type="Proteomes" id="UP000482487"/>
    </source>
</evidence>
<organism evidence="1 2">
    <name type="scientific">Solidesulfovibrio aerotolerans</name>
    <dbReference type="NCBI Taxonomy" id="295255"/>
    <lineage>
        <taxon>Bacteria</taxon>
        <taxon>Pseudomonadati</taxon>
        <taxon>Thermodesulfobacteriota</taxon>
        <taxon>Desulfovibrionia</taxon>
        <taxon>Desulfovibrionales</taxon>
        <taxon>Desulfovibrionaceae</taxon>
        <taxon>Solidesulfovibrio</taxon>
    </lineage>
</organism>
<keyword evidence="2" id="KW-1185">Reference proteome</keyword>